<gene>
    <name evidence="10" type="primary">thiE</name>
    <name evidence="14" type="ORF">SAMN05444008_112146</name>
</gene>
<dbReference type="InterPro" id="IPR022998">
    <property type="entry name" value="ThiamineP_synth_TenI"/>
</dbReference>
<dbReference type="AlphaFoldDB" id="A0A1M5EQW0"/>
<evidence type="ECO:0000259" key="13">
    <source>
        <dbReference type="Pfam" id="PF02581"/>
    </source>
</evidence>
<comment type="catalytic activity">
    <reaction evidence="9 10 11">
        <text>2-[(2R,5Z)-2-carboxy-4-methylthiazol-5(2H)-ylidene]ethyl phosphate + 4-amino-2-methyl-5-(diphosphooxymethyl)pyrimidine + 2 H(+) = thiamine phosphate + CO2 + diphosphate</text>
        <dbReference type="Rhea" id="RHEA:47844"/>
        <dbReference type="ChEBI" id="CHEBI:15378"/>
        <dbReference type="ChEBI" id="CHEBI:16526"/>
        <dbReference type="ChEBI" id="CHEBI:33019"/>
        <dbReference type="ChEBI" id="CHEBI:37575"/>
        <dbReference type="ChEBI" id="CHEBI:57841"/>
        <dbReference type="ChEBI" id="CHEBI:62899"/>
        <dbReference type="EC" id="2.5.1.3"/>
    </reaction>
</comment>
<protein>
    <recommendedName>
        <fullName evidence="10">Thiamine-phosphate synthase</fullName>
        <shortName evidence="10">TP synthase</shortName>
        <shortName evidence="10">TPS</shortName>
        <ecNumber evidence="10">2.5.1.3</ecNumber>
    </recommendedName>
    <alternativeName>
        <fullName evidence="10">Thiamine-phosphate pyrophosphorylase</fullName>
        <shortName evidence="10">TMP pyrophosphorylase</shortName>
        <shortName evidence="10">TMP-PPase</shortName>
    </alternativeName>
</protein>
<comment type="cofactor">
    <cofactor evidence="10">
        <name>Mg(2+)</name>
        <dbReference type="ChEBI" id="CHEBI:18420"/>
    </cofactor>
    <text evidence="10">Binds 1 Mg(2+) ion per subunit.</text>
</comment>
<dbReference type="OrthoDB" id="9812206at2"/>
<evidence type="ECO:0000256" key="2">
    <source>
        <dbReference type="ARBA" id="ARBA00005165"/>
    </source>
</evidence>
<dbReference type="SUPFAM" id="SSF51391">
    <property type="entry name" value="Thiamin phosphate synthase"/>
    <property type="match status" value="1"/>
</dbReference>
<dbReference type="PANTHER" id="PTHR20857:SF23">
    <property type="entry name" value="THIAMINE BIOSYNTHETIC BIFUNCTIONAL ENZYME"/>
    <property type="match status" value="1"/>
</dbReference>
<feature type="binding site" evidence="10">
    <location>
        <position position="107"/>
    </location>
    <ligand>
        <name>4-amino-2-methyl-5-(diphosphooxymethyl)pyrimidine</name>
        <dbReference type="ChEBI" id="CHEBI:57841"/>
    </ligand>
</feature>
<evidence type="ECO:0000256" key="4">
    <source>
        <dbReference type="ARBA" id="ARBA00022723"/>
    </source>
</evidence>
<evidence type="ECO:0000256" key="3">
    <source>
        <dbReference type="ARBA" id="ARBA00022679"/>
    </source>
</evidence>
<feature type="domain" description="Thiamine phosphate synthase/TenI" evidence="13">
    <location>
        <begin position="7"/>
        <end position="187"/>
    </location>
</feature>
<evidence type="ECO:0000313" key="14">
    <source>
        <dbReference type="EMBL" id="SHF81557.1"/>
    </source>
</evidence>
<evidence type="ECO:0000256" key="5">
    <source>
        <dbReference type="ARBA" id="ARBA00022842"/>
    </source>
</evidence>
<dbReference type="Pfam" id="PF02581">
    <property type="entry name" value="TMP-TENI"/>
    <property type="match status" value="1"/>
</dbReference>
<evidence type="ECO:0000256" key="7">
    <source>
        <dbReference type="ARBA" id="ARBA00047334"/>
    </source>
</evidence>
<evidence type="ECO:0000256" key="12">
    <source>
        <dbReference type="RuleBase" id="RU004253"/>
    </source>
</evidence>
<evidence type="ECO:0000256" key="6">
    <source>
        <dbReference type="ARBA" id="ARBA00022977"/>
    </source>
</evidence>
<dbReference type="FunFam" id="3.20.20.70:FF:000096">
    <property type="entry name" value="Thiamine-phosphate synthase"/>
    <property type="match status" value="1"/>
</dbReference>
<dbReference type="NCBIfam" id="TIGR00693">
    <property type="entry name" value="thiE"/>
    <property type="match status" value="1"/>
</dbReference>
<proteinExistence type="inferred from homology"/>
<comment type="similarity">
    <text evidence="10 11">Belongs to the thiamine-phosphate synthase family.</text>
</comment>
<comment type="caution">
    <text evidence="10">Lacks conserved residue(s) required for the propagation of feature annotation.</text>
</comment>
<keyword evidence="3 10" id="KW-0808">Transferase</keyword>
<dbReference type="CDD" id="cd00564">
    <property type="entry name" value="TMP_TenI"/>
    <property type="match status" value="1"/>
</dbReference>
<evidence type="ECO:0000256" key="10">
    <source>
        <dbReference type="HAMAP-Rule" id="MF_00097"/>
    </source>
</evidence>
<dbReference type="PANTHER" id="PTHR20857">
    <property type="entry name" value="THIAMINE-PHOSPHATE PYROPHOSPHORYLASE"/>
    <property type="match status" value="1"/>
</dbReference>
<feature type="binding site" evidence="10">
    <location>
        <position position="70"/>
    </location>
    <ligand>
        <name>Mg(2+)</name>
        <dbReference type="ChEBI" id="CHEBI:18420"/>
    </ligand>
</feature>
<dbReference type="STRING" id="1302690.BUE76_04630"/>
<evidence type="ECO:0000313" key="15">
    <source>
        <dbReference type="Proteomes" id="UP000184368"/>
    </source>
</evidence>
<dbReference type="HAMAP" id="MF_00097">
    <property type="entry name" value="TMP_synthase"/>
    <property type="match status" value="1"/>
</dbReference>
<name>A0A1M5EQW0_9BACT</name>
<feature type="binding site" evidence="10">
    <location>
        <position position="89"/>
    </location>
    <ligand>
        <name>Mg(2+)</name>
        <dbReference type="ChEBI" id="CHEBI:18420"/>
    </ligand>
</feature>
<feature type="binding site" evidence="10">
    <location>
        <position position="69"/>
    </location>
    <ligand>
        <name>4-amino-2-methyl-5-(diphosphooxymethyl)pyrimidine</name>
        <dbReference type="ChEBI" id="CHEBI:57841"/>
    </ligand>
</feature>
<feature type="binding site" evidence="10">
    <location>
        <position position="136"/>
    </location>
    <ligand>
        <name>4-amino-2-methyl-5-(diphosphooxymethyl)pyrimidine</name>
        <dbReference type="ChEBI" id="CHEBI:57841"/>
    </ligand>
</feature>
<dbReference type="InterPro" id="IPR036206">
    <property type="entry name" value="ThiamineP_synth_sf"/>
</dbReference>
<keyword evidence="4 10" id="KW-0479">Metal-binding</keyword>
<dbReference type="Proteomes" id="UP000184368">
    <property type="component" value="Unassembled WGS sequence"/>
</dbReference>
<dbReference type="GO" id="GO:0009229">
    <property type="term" value="P:thiamine diphosphate biosynthetic process"/>
    <property type="evidence" value="ECO:0007669"/>
    <property type="project" value="UniProtKB-UniRule"/>
</dbReference>
<evidence type="ECO:0000256" key="8">
    <source>
        <dbReference type="ARBA" id="ARBA00047851"/>
    </source>
</evidence>
<dbReference type="EC" id="2.5.1.3" evidence="10"/>
<dbReference type="EMBL" id="FQUO01000012">
    <property type="protein sequence ID" value="SHF81557.1"/>
    <property type="molecule type" value="Genomic_DNA"/>
</dbReference>
<reference evidence="14 15" key="1">
    <citation type="submission" date="2016-11" db="EMBL/GenBank/DDBJ databases">
        <authorList>
            <person name="Jaros S."/>
            <person name="Januszkiewicz K."/>
            <person name="Wedrychowicz H."/>
        </authorList>
    </citation>
    <scope>NUCLEOTIDE SEQUENCE [LARGE SCALE GENOMIC DNA]</scope>
    <source>
        <strain evidence="14 15">DSM 26897</strain>
    </source>
</reference>
<organism evidence="14 15">
    <name type="scientific">Cnuella takakiae</name>
    <dbReference type="NCBI Taxonomy" id="1302690"/>
    <lineage>
        <taxon>Bacteria</taxon>
        <taxon>Pseudomonadati</taxon>
        <taxon>Bacteroidota</taxon>
        <taxon>Chitinophagia</taxon>
        <taxon>Chitinophagales</taxon>
        <taxon>Chitinophagaceae</taxon>
        <taxon>Cnuella</taxon>
    </lineage>
</organism>
<evidence type="ECO:0000256" key="9">
    <source>
        <dbReference type="ARBA" id="ARBA00047883"/>
    </source>
</evidence>
<dbReference type="RefSeq" id="WP_073045051.1">
    <property type="nucleotide sequence ID" value="NZ_FQUO01000012.1"/>
</dbReference>
<comment type="function">
    <text evidence="1 10">Condenses 4-methyl-5-(beta-hydroxyethyl)thiazole monophosphate (THZ-P) and 2-methyl-4-amino-5-hydroxymethyl pyrimidine pyrophosphate (HMP-PP) to form thiamine monophosphate (TMP).</text>
</comment>
<evidence type="ECO:0000256" key="11">
    <source>
        <dbReference type="RuleBase" id="RU003826"/>
    </source>
</evidence>
<keyword evidence="5 10" id="KW-0460">Magnesium</keyword>
<dbReference type="GO" id="GO:0009228">
    <property type="term" value="P:thiamine biosynthetic process"/>
    <property type="evidence" value="ECO:0007669"/>
    <property type="project" value="UniProtKB-KW"/>
</dbReference>
<comment type="catalytic activity">
    <reaction evidence="7 10 11">
        <text>4-methyl-5-(2-phosphooxyethyl)-thiazole + 4-amino-2-methyl-5-(diphosphooxymethyl)pyrimidine + H(+) = thiamine phosphate + diphosphate</text>
        <dbReference type="Rhea" id="RHEA:22328"/>
        <dbReference type="ChEBI" id="CHEBI:15378"/>
        <dbReference type="ChEBI" id="CHEBI:33019"/>
        <dbReference type="ChEBI" id="CHEBI:37575"/>
        <dbReference type="ChEBI" id="CHEBI:57841"/>
        <dbReference type="ChEBI" id="CHEBI:58296"/>
        <dbReference type="EC" id="2.5.1.3"/>
    </reaction>
</comment>
<evidence type="ECO:0000256" key="1">
    <source>
        <dbReference type="ARBA" id="ARBA00003814"/>
    </source>
</evidence>
<dbReference type="GO" id="GO:0000287">
    <property type="term" value="F:magnesium ion binding"/>
    <property type="evidence" value="ECO:0007669"/>
    <property type="project" value="UniProtKB-UniRule"/>
</dbReference>
<keyword evidence="6 10" id="KW-0784">Thiamine biosynthesis</keyword>
<comment type="pathway">
    <text evidence="2 10 12">Cofactor biosynthesis; thiamine diphosphate biosynthesis; thiamine phosphate from 4-amino-2-methyl-5-diphosphomethylpyrimidine and 4-methyl-5-(2-phosphoethyl)-thiazole: step 1/1.</text>
</comment>
<sequence>MLFPYKLYLVTDEGACLGRNFFWVVEQAVQGGVDLVQIREKSLDSEAFLEKSLRLRELLDRYGVPLIVNDNVPVAPQCGAAGVHVGNSDMPPLTARTAMPQGILGYSIEYEAQLHNPHSAAADYLGISPVFATHTKTDTVTEWGLEGIARIRQQTTKPLVAIGSINEHNARAVIKAGADCLAVVSAICSAPQPATAAERLRNAIEQGI</sequence>
<dbReference type="GO" id="GO:0004789">
    <property type="term" value="F:thiamine-phosphate diphosphorylase activity"/>
    <property type="evidence" value="ECO:0007669"/>
    <property type="project" value="UniProtKB-UniRule"/>
</dbReference>
<dbReference type="InterPro" id="IPR034291">
    <property type="entry name" value="TMP_synthase"/>
</dbReference>
<keyword evidence="15" id="KW-1185">Reference proteome</keyword>
<dbReference type="InterPro" id="IPR013785">
    <property type="entry name" value="Aldolase_TIM"/>
</dbReference>
<feature type="binding site" evidence="10">
    <location>
        <begin position="184"/>
        <end position="185"/>
    </location>
    <ligand>
        <name>2-[(2R,5Z)-2-carboxy-4-methylthiazol-5(2H)-ylidene]ethyl phosphate</name>
        <dbReference type="ChEBI" id="CHEBI:62899"/>
    </ligand>
</feature>
<feature type="binding site" evidence="10">
    <location>
        <begin position="133"/>
        <end position="135"/>
    </location>
    <ligand>
        <name>2-[(2R,5Z)-2-carboxy-4-methylthiazol-5(2H)-ylidene]ethyl phosphate</name>
        <dbReference type="ChEBI" id="CHEBI:62899"/>
    </ligand>
</feature>
<dbReference type="UniPathway" id="UPA00060">
    <property type="reaction ID" value="UER00141"/>
</dbReference>
<dbReference type="Gene3D" id="3.20.20.70">
    <property type="entry name" value="Aldolase class I"/>
    <property type="match status" value="1"/>
</dbReference>
<dbReference type="GO" id="GO:0005737">
    <property type="term" value="C:cytoplasm"/>
    <property type="evidence" value="ECO:0007669"/>
    <property type="project" value="TreeGrafter"/>
</dbReference>
<accession>A0A1M5EQW0</accession>
<feature type="binding site" evidence="10">
    <location>
        <begin position="37"/>
        <end position="41"/>
    </location>
    <ligand>
        <name>4-amino-2-methyl-5-(diphosphooxymethyl)pyrimidine</name>
        <dbReference type="ChEBI" id="CHEBI:57841"/>
    </ligand>
</feature>
<comment type="catalytic activity">
    <reaction evidence="8 10 11">
        <text>2-(2-carboxy-4-methylthiazol-5-yl)ethyl phosphate + 4-amino-2-methyl-5-(diphosphooxymethyl)pyrimidine + 2 H(+) = thiamine phosphate + CO2 + diphosphate</text>
        <dbReference type="Rhea" id="RHEA:47848"/>
        <dbReference type="ChEBI" id="CHEBI:15378"/>
        <dbReference type="ChEBI" id="CHEBI:16526"/>
        <dbReference type="ChEBI" id="CHEBI:33019"/>
        <dbReference type="ChEBI" id="CHEBI:37575"/>
        <dbReference type="ChEBI" id="CHEBI:57841"/>
        <dbReference type="ChEBI" id="CHEBI:62890"/>
        <dbReference type="EC" id="2.5.1.3"/>
    </reaction>
</comment>